<proteinExistence type="predicted"/>
<evidence type="ECO:0000313" key="4">
    <source>
        <dbReference type="Proteomes" id="UP000184001"/>
    </source>
</evidence>
<keyword evidence="1" id="KW-0812">Transmembrane</keyword>
<evidence type="ECO:0000313" key="2">
    <source>
        <dbReference type="EMBL" id="MEZ6853983.1"/>
    </source>
</evidence>
<keyword evidence="1" id="KW-1133">Transmembrane helix</keyword>
<sequence>MAATTATLVHPTTGIQKKAPIGFSWTTFFFSFFPAVFRSDWKNAILMLVLSCLTMGLAGLVFCFIYNKRYALGLIEKGYEITDGGKLTIEEVKARLGIAVLEPEAVREAA</sequence>
<accession>A0A8G2F8L3</accession>
<reference evidence="3 4" key="1">
    <citation type="submission" date="2016-11" db="EMBL/GenBank/DDBJ databases">
        <authorList>
            <person name="Varghese N."/>
            <person name="Submissions S."/>
        </authorList>
    </citation>
    <scope>NUCLEOTIDE SEQUENCE [LARGE SCALE GENOMIC DNA]</scope>
    <source>
        <strain evidence="3 4">DSM 17919</strain>
    </source>
</reference>
<feature type="transmembrane region" description="Helical" evidence="1">
    <location>
        <begin position="21"/>
        <end position="38"/>
    </location>
</feature>
<feature type="transmembrane region" description="Helical" evidence="1">
    <location>
        <begin position="44"/>
        <end position="67"/>
    </location>
</feature>
<evidence type="ECO:0000313" key="3">
    <source>
        <dbReference type="EMBL" id="SHJ46468.1"/>
    </source>
</evidence>
<dbReference type="Proteomes" id="UP000184001">
    <property type="component" value="Unassembled WGS sequence"/>
</dbReference>
<dbReference type="Proteomes" id="UP001568358">
    <property type="component" value="Unassembled WGS sequence"/>
</dbReference>
<organism evidence="3 4">
    <name type="scientific">Halodesulfovibrio aestuarii</name>
    <dbReference type="NCBI Taxonomy" id="126333"/>
    <lineage>
        <taxon>Bacteria</taxon>
        <taxon>Pseudomonadati</taxon>
        <taxon>Thermodesulfobacteriota</taxon>
        <taxon>Desulfovibrionia</taxon>
        <taxon>Desulfovibrionales</taxon>
        <taxon>Desulfovibrionaceae</taxon>
        <taxon>Halodesulfovibrio</taxon>
    </lineage>
</organism>
<dbReference type="EMBL" id="FQZR01000006">
    <property type="protein sequence ID" value="SHJ46468.1"/>
    <property type="molecule type" value="Genomic_DNA"/>
</dbReference>
<name>A0A8G2F8L3_9BACT</name>
<dbReference type="EMBL" id="JBFSOO010000007">
    <property type="protein sequence ID" value="MEZ6853983.1"/>
    <property type="molecule type" value="Genomic_DNA"/>
</dbReference>
<gene>
    <name evidence="2" type="ORF">AB2Z07_10655</name>
    <name evidence="3" type="ORF">SAMN05660830_02492</name>
</gene>
<keyword evidence="5" id="KW-1185">Reference proteome</keyword>
<evidence type="ECO:0000313" key="5">
    <source>
        <dbReference type="Proteomes" id="UP001568358"/>
    </source>
</evidence>
<reference evidence="2 5" key="2">
    <citation type="submission" date="2024-07" db="EMBL/GenBank/DDBJ databases">
        <title>Active virus-host system and metabolic interactions in a Lokiarchaeon culture.</title>
        <authorList>
            <person name="Ponce Toledo R.I."/>
            <person name="Rodrigues Oliveira T."/>
            <person name="Schleper C."/>
        </authorList>
    </citation>
    <scope>NUCLEOTIDE SEQUENCE [LARGE SCALE GENOMIC DNA]</scope>
    <source>
        <strain evidence="2 5">B35</strain>
    </source>
</reference>
<evidence type="ECO:0000256" key="1">
    <source>
        <dbReference type="SAM" id="Phobius"/>
    </source>
</evidence>
<comment type="caution">
    <text evidence="3">The sequence shown here is derived from an EMBL/GenBank/DDBJ whole genome shotgun (WGS) entry which is preliminary data.</text>
</comment>
<dbReference type="RefSeq" id="WP_019999730.1">
    <property type="nucleotide sequence ID" value="NZ_CP192219.1"/>
</dbReference>
<dbReference type="AlphaFoldDB" id="A0A8G2F8L3"/>
<protein>
    <submittedName>
        <fullName evidence="3">Uncharacterized protein</fullName>
    </submittedName>
</protein>
<keyword evidence="1" id="KW-0472">Membrane</keyword>